<keyword evidence="2" id="KW-1185">Reference proteome</keyword>
<accession>A0AC60PRD2</accession>
<name>A0AC60PRD2_IXOPE</name>
<gene>
    <name evidence="1" type="ORF">HPB47_000563</name>
</gene>
<comment type="caution">
    <text evidence="1">The sequence shown here is derived from an EMBL/GenBank/DDBJ whole genome shotgun (WGS) entry which is preliminary data.</text>
</comment>
<reference evidence="1 2" key="1">
    <citation type="journal article" date="2020" name="Cell">
        <title>Large-Scale Comparative Analyses of Tick Genomes Elucidate Their Genetic Diversity and Vector Capacities.</title>
        <authorList>
            <consortium name="Tick Genome and Microbiome Consortium (TIGMIC)"/>
            <person name="Jia N."/>
            <person name="Wang J."/>
            <person name="Shi W."/>
            <person name="Du L."/>
            <person name="Sun Y."/>
            <person name="Zhan W."/>
            <person name="Jiang J.F."/>
            <person name="Wang Q."/>
            <person name="Zhang B."/>
            <person name="Ji P."/>
            <person name="Bell-Sakyi L."/>
            <person name="Cui X.M."/>
            <person name="Yuan T.T."/>
            <person name="Jiang B.G."/>
            <person name="Yang W.F."/>
            <person name="Lam T.T."/>
            <person name="Chang Q.C."/>
            <person name="Ding S.J."/>
            <person name="Wang X.J."/>
            <person name="Zhu J.G."/>
            <person name="Ruan X.D."/>
            <person name="Zhao L."/>
            <person name="Wei J.T."/>
            <person name="Ye R.Z."/>
            <person name="Que T.C."/>
            <person name="Du C.H."/>
            <person name="Zhou Y.H."/>
            <person name="Cheng J.X."/>
            <person name="Dai P.F."/>
            <person name="Guo W.B."/>
            <person name="Han X.H."/>
            <person name="Huang E.J."/>
            <person name="Li L.F."/>
            <person name="Wei W."/>
            <person name="Gao Y.C."/>
            <person name="Liu J.Z."/>
            <person name="Shao H.Z."/>
            <person name="Wang X."/>
            <person name="Wang C.C."/>
            <person name="Yang T.C."/>
            <person name="Huo Q.B."/>
            <person name="Li W."/>
            <person name="Chen H.Y."/>
            <person name="Chen S.E."/>
            <person name="Zhou L.G."/>
            <person name="Ni X.B."/>
            <person name="Tian J.H."/>
            <person name="Sheng Y."/>
            <person name="Liu T."/>
            <person name="Pan Y.S."/>
            <person name="Xia L.Y."/>
            <person name="Li J."/>
            <person name="Zhao F."/>
            <person name="Cao W.C."/>
        </authorList>
    </citation>
    <scope>NUCLEOTIDE SEQUENCE [LARGE SCALE GENOMIC DNA]</scope>
    <source>
        <strain evidence="1">Iper-2018</strain>
    </source>
</reference>
<protein>
    <submittedName>
        <fullName evidence="1">Uncharacterized protein</fullName>
    </submittedName>
</protein>
<dbReference type="EMBL" id="JABSTQ010010068">
    <property type="protein sequence ID" value="KAG0423663.1"/>
    <property type="molecule type" value="Genomic_DNA"/>
</dbReference>
<proteinExistence type="predicted"/>
<evidence type="ECO:0000313" key="2">
    <source>
        <dbReference type="Proteomes" id="UP000805193"/>
    </source>
</evidence>
<sequence length="1130" mass="126343">MRVGGELKIDLLAAIQMLSRAWCDVTSDTIRNCFRHAGLGLESGEAASPVQENDDIGVLWQELGSLPDALPEGVDLEDFLMADDGVAVAASPSDTEIIADVAAAAAVGVRRNLHIVLVLDCTDAEFTAKVESNPSFHKCCNVQWLTTWSRDTMKQQTACSGDRRRGRWRENRRETNNGAGKVRARRRAVDSTNGPDGDPGRRRPHDAVWTTTAGTWSSCYGNELCPGHADDRSPIPKPPKAMTERVSCLRSWGPRNLGPPGVRALRGGRCGDLAALPCADPLGPNFRPPRYVMPRGSGGDLAQLKSTEREIQALGFLKIHEGCDKPLVATPQHYMSLLRTYRNIYAMKKTGIEKRRDHLKVGTSKLNEAKEMVDKLKSNAAEQRKLLAEKQAEADNALQQITTSMTSTSDQKVEMEALKEKMELENKKLSKRKKEIDLELAQIEPLIQEAKAAVGSIKSDALSEIRSLRAPPDVIRDILEGVLRLMGIFDTSWVSMKSFLAKRGVKEEILGFDVRSVTPEIRQSVQELLAKNQSSFDVKNAKRASAAAAPLASWVQANVKYAEVLQKIGPLEAEQAKLKKNLSTAERRMDKLGSALEDVDQEVSRLRDRLNQFTKEAAQIEINLRSADETIGTAEEMVLQLEGEYQRWTKQLAGMEEELSQLPRRCLLASAFLTYLPAQPEEVRGSFIGRWCQMLSLADFRLCSFLGSEKEQLTWKAEGLPADPLSLENAVLLLQSPLCPFVIDPSSQATEWLKRHLKDLQLEVATQRDSNFLTTLELSVRFGKALLVRDVDYLEPILYPLLRRDLVNQGSRCVVQIGDKTVDYNENFKLFLVTQNASVVLPPFATSLVMTVNFTTTRAGLSEQLLQAVLGEEKPELERRRSDLLREEEDLRVRLSQLEDSLLEQLVSSQGDLLANRGLLSSLHRTKASSLGIEAALGESHRLQEALDQERKAYLPLAHFGSELYFLTRQLVKLNHMYLFSLATFLRLFISALKQSTSGNKGEKHLKQVQKSFLQLVYEHICRSLFKKDRIAFSLHLVHGMFPHLFKENLQEQGNNLNLECEIWLAPNRIRLGASNGSRQADRQPNTDAALRQSKLFERLRVTPGVGETSRVQTYSYALLREKSALQASP</sequence>
<dbReference type="Proteomes" id="UP000805193">
    <property type="component" value="Unassembled WGS sequence"/>
</dbReference>
<organism evidence="1 2">
    <name type="scientific">Ixodes persulcatus</name>
    <name type="common">Taiga tick</name>
    <dbReference type="NCBI Taxonomy" id="34615"/>
    <lineage>
        <taxon>Eukaryota</taxon>
        <taxon>Metazoa</taxon>
        <taxon>Ecdysozoa</taxon>
        <taxon>Arthropoda</taxon>
        <taxon>Chelicerata</taxon>
        <taxon>Arachnida</taxon>
        <taxon>Acari</taxon>
        <taxon>Parasitiformes</taxon>
        <taxon>Ixodida</taxon>
        <taxon>Ixodoidea</taxon>
        <taxon>Ixodidae</taxon>
        <taxon>Ixodinae</taxon>
        <taxon>Ixodes</taxon>
    </lineage>
</organism>
<evidence type="ECO:0000313" key="1">
    <source>
        <dbReference type="EMBL" id="KAG0423663.1"/>
    </source>
</evidence>